<feature type="domain" description="MacB-like periplasmic core" evidence="8">
    <location>
        <begin position="20"/>
        <end position="236"/>
    </location>
</feature>
<dbReference type="PANTHER" id="PTHR30572:SF18">
    <property type="entry name" value="ABC-TYPE MACROLIDE FAMILY EXPORT SYSTEM PERMEASE COMPONENT 2"/>
    <property type="match status" value="1"/>
</dbReference>
<keyword evidence="10" id="KW-1185">Reference proteome</keyword>
<dbReference type="AlphaFoldDB" id="A0A5K7SA00"/>
<feature type="transmembrane region" description="Helical" evidence="6">
    <location>
        <begin position="278"/>
        <end position="299"/>
    </location>
</feature>
<evidence type="ECO:0000259" key="8">
    <source>
        <dbReference type="Pfam" id="PF12704"/>
    </source>
</evidence>
<accession>A0A5K7SA00</accession>
<protein>
    <submittedName>
        <fullName evidence="9">ABC transporter permease</fullName>
    </submittedName>
</protein>
<organism evidence="9 10">
    <name type="scientific">Aquipluma nitroreducens</name>
    <dbReference type="NCBI Taxonomy" id="2010828"/>
    <lineage>
        <taxon>Bacteria</taxon>
        <taxon>Pseudomonadati</taxon>
        <taxon>Bacteroidota</taxon>
        <taxon>Bacteroidia</taxon>
        <taxon>Marinilabiliales</taxon>
        <taxon>Prolixibacteraceae</taxon>
        <taxon>Aquipluma</taxon>
    </lineage>
</organism>
<feature type="transmembrane region" description="Helical" evidence="6">
    <location>
        <begin position="20"/>
        <end position="41"/>
    </location>
</feature>
<dbReference type="InterPro" id="IPR050250">
    <property type="entry name" value="Macrolide_Exporter_MacB"/>
</dbReference>
<evidence type="ECO:0000256" key="2">
    <source>
        <dbReference type="ARBA" id="ARBA00022475"/>
    </source>
</evidence>
<evidence type="ECO:0000256" key="5">
    <source>
        <dbReference type="ARBA" id="ARBA00023136"/>
    </source>
</evidence>
<gene>
    <name evidence="9" type="ORF">AQPE_2570</name>
</gene>
<dbReference type="GO" id="GO:0022857">
    <property type="term" value="F:transmembrane transporter activity"/>
    <property type="evidence" value="ECO:0007669"/>
    <property type="project" value="TreeGrafter"/>
</dbReference>
<keyword evidence="5 6" id="KW-0472">Membrane</keyword>
<dbReference type="EMBL" id="AP018694">
    <property type="protein sequence ID" value="BBE18408.1"/>
    <property type="molecule type" value="Genomic_DNA"/>
</dbReference>
<feature type="transmembrane region" description="Helical" evidence="6">
    <location>
        <begin position="749"/>
        <end position="769"/>
    </location>
</feature>
<comment type="subcellular location">
    <subcellularLocation>
        <location evidence="1">Cell membrane</location>
        <topology evidence="1">Multi-pass membrane protein</topology>
    </subcellularLocation>
</comment>
<dbReference type="Proteomes" id="UP001193389">
    <property type="component" value="Chromosome"/>
</dbReference>
<dbReference type="RefSeq" id="WP_318346747.1">
    <property type="nucleotide sequence ID" value="NZ_AP018694.1"/>
</dbReference>
<evidence type="ECO:0000313" key="9">
    <source>
        <dbReference type="EMBL" id="BBE18408.1"/>
    </source>
</evidence>
<feature type="transmembrane region" description="Helical" evidence="6">
    <location>
        <begin position="372"/>
        <end position="395"/>
    </location>
</feature>
<name>A0A5K7SA00_9BACT</name>
<sequence>MQNIFKSTYRNFVRKPATNLINLVGLAVSLALVITLSVYSYSELTTDNYHKNGKRVFLYSDVNNLPRIYTPGVLKDNIDLSVPGVESTVRIAGTWEAPVFQVAGKDPITSDLIFADEDFFKLFTYKVVEGNPELALKEPMTVVITQSLSEKLFGKETAVGKNLKLNNENELTVKAVIEDPKANSSLSFSALTSIATRKVVMPNEAEFKVWPFCLFQTFVLLKEGTKPDETAKKIAALFPNEMRTKESAAQLTPIKKLHFSQFALFSGNYLHFGDQKKVMVLLLVAALVLIIALVNFINISASQWIERIRQTGVLKVNGASRSNLLFQVISEAFLFFLIALFFAILLIRIFTPYICSYTGIQFNTDLISSPEFLGIAVASTLALSLIFSIIPGLRISSSDAIDNLRRAVELRTKNSISSGILVTSQFAIAIVLIAFTVLVQKQVNFGSSNLGINQDNVIGIRLTPELMGKRDVLKKMLLEKPSVGKISFSQYYPGQPLSYWETKMDAAGEPKQLSYDTFGADAGFFETMGLQLISGRLYSEDLSTDADKVVVNESFARENKLQNPLGVKFFSMNGSVCEIIGVIKDFHYKPVNKPILPLAIRNEPFASYCLLNLQTSDYSALNNTIQDIKKSATGLSPSFPVEISFLDQAIENLYQSELQFRRTFSLFAGCAIVICCLGILAMSLFACQRRIKEIGIRKVNGATISEVMTMLNRDFVKWVLIAFLIATPVAWFVMNKWLESFAYKTELSWWIFALSGVLALGIALLTVSLQSWKAATRNPVEALRYE</sequence>
<proteinExistence type="predicted"/>
<evidence type="ECO:0000256" key="4">
    <source>
        <dbReference type="ARBA" id="ARBA00022989"/>
    </source>
</evidence>
<dbReference type="InterPro" id="IPR025857">
    <property type="entry name" value="MacB_PCD"/>
</dbReference>
<dbReference type="GO" id="GO:0005886">
    <property type="term" value="C:plasma membrane"/>
    <property type="evidence" value="ECO:0007669"/>
    <property type="project" value="UniProtKB-SubCell"/>
</dbReference>
<feature type="domain" description="ABC3 transporter permease C-terminal" evidence="7">
    <location>
        <begin position="666"/>
        <end position="779"/>
    </location>
</feature>
<dbReference type="InterPro" id="IPR003838">
    <property type="entry name" value="ABC3_permease_C"/>
</dbReference>
<dbReference type="KEGG" id="anf:AQPE_2570"/>
<evidence type="ECO:0000256" key="1">
    <source>
        <dbReference type="ARBA" id="ARBA00004651"/>
    </source>
</evidence>
<feature type="domain" description="ABC3 transporter permease C-terminal" evidence="7">
    <location>
        <begin position="283"/>
        <end position="398"/>
    </location>
</feature>
<feature type="transmembrane region" description="Helical" evidence="6">
    <location>
        <begin position="715"/>
        <end position="734"/>
    </location>
</feature>
<dbReference type="Pfam" id="PF12704">
    <property type="entry name" value="MacB_PCD"/>
    <property type="match status" value="1"/>
</dbReference>
<feature type="transmembrane region" description="Helical" evidence="6">
    <location>
        <begin position="416"/>
        <end position="439"/>
    </location>
</feature>
<feature type="transmembrane region" description="Helical" evidence="6">
    <location>
        <begin position="324"/>
        <end position="350"/>
    </location>
</feature>
<evidence type="ECO:0000256" key="6">
    <source>
        <dbReference type="SAM" id="Phobius"/>
    </source>
</evidence>
<evidence type="ECO:0000313" key="10">
    <source>
        <dbReference type="Proteomes" id="UP001193389"/>
    </source>
</evidence>
<evidence type="ECO:0000259" key="7">
    <source>
        <dbReference type="Pfam" id="PF02687"/>
    </source>
</evidence>
<keyword evidence="3 6" id="KW-0812">Transmembrane</keyword>
<feature type="transmembrane region" description="Helical" evidence="6">
    <location>
        <begin position="664"/>
        <end position="687"/>
    </location>
</feature>
<keyword evidence="2" id="KW-1003">Cell membrane</keyword>
<dbReference type="PANTHER" id="PTHR30572">
    <property type="entry name" value="MEMBRANE COMPONENT OF TRANSPORTER-RELATED"/>
    <property type="match status" value="1"/>
</dbReference>
<reference evidence="9" key="1">
    <citation type="journal article" date="2020" name="Int. J. Syst. Evol. Microbiol.">
        <title>Aquipluma nitroreducens gen. nov. sp. nov., a novel facultatively anaerobic bacterium isolated from a freshwater lake.</title>
        <authorList>
            <person name="Watanabe M."/>
            <person name="Kojima H."/>
            <person name="Fukui M."/>
        </authorList>
    </citation>
    <scope>NUCLEOTIDE SEQUENCE</scope>
    <source>
        <strain evidence="9">MeG22</strain>
    </source>
</reference>
<evidence type="ECO:0000256" key="3">
    <source>
        <dbReference type="ARBA" id="ARBA00022692"/>
    </source>
</evidence>
<keyword evidence="4 6" id="KW-1133">Transmembrane helix</keyword>
<dbReference type="Pfam" id="PF02687">
    <property type="entry name" value="FtsX"/>
    <property type="match status" value="2"/>
</dbReference>